<dbReference type="Proteomes" id="UP000588604">
    <property type="component" value="Unassembled WGS sequence"/>
</dbReference>
<comment type="caution">
    <text evidence="1">The sequence shown here is derived from an EMBL/GenBank/DDBJ whole genome shotgun (WGS) entry which is preliminary data.</text>
</comment>
<reference evidence="1 2" key="1">
    <citation type="submission" date="2020-08" db="EMBL/GenBank/DDBJ databases">
        <title>Genomic Encyclopedia of Type Strains, Phase IV (KMG-IV): sequencing the most valuable type-strain genomes for metagenomic binning, comparative biology and taxonomic classification.</title>
        <authorList>
            <person name="Goeker M."/>
        </authorList>
    </citation>
    <scope>NUCLEOTIDE SEQUENCE [LARGE SCALE GENOMIC DNA]</scope>
    <source>
        <strain evidence="1 2">DSM 102044</strain>
    </source>
</reference>
<dbReference type="AlphaFoldDB" id="A0A841MV38"/>
<evidence type="ECO:0000313" key="2">
    <source>
        <dbReference type="Proteomes" id="UP000588604"/>
    </source>
</evidence>
<organism evidence="1 2">
    <name type="scientific">Algoriphagus iocasae</name>
    <dbReference type="NCBI Taxonomy" id="1836499"/>
    <lineage>
        <taxon>Bacteria</taxon>
        <taxon>Pseudomonadati</taxon>
        <taxon>Bacteroidota</taxon>
        <taxon>Cytophagia</taxon>
        <taxon>Cytophagales</taxon>
        <taxon>Cyclobacteriaceae</taxon>
        <taxon>Algoriphagus</taxon>
    </lineage>
</organism>
<name>A0A841MV38_9BACT</name>
<protein>
    <submittedName>
        <fullName evidence="1">Uncharacterized protein</fullName>
    </submittedName>
</protein>
<gene>
    <name evidence="1" type="ORF">FHS59_003589</name>
</gene>
<sequence>MDYKFQQKISFDFLSNDPWFDYLSFLYNINNI</sequence>
<dbReference type="EMBL" id="JACIJO010000003">
    <property type="protein sequence ID" value="MBB6327946.1"/>
    <property type="molecule type" value="Genomic_DNA"/>
</dbReference>
<keyword evidence="2" id="KW-1185">Reference proteome</keyword>
<evidence type="ECO:0000313" key="1">
    <source>
        <dbReference type="EMBL" id="MBB6327946.1"/>
    </source>
</evidence>
<proteinExistence type="predicted"/>
<accession>A0A841MV38</accession>